<proteinExistence type="inferred from homology"/>
<dbReference type="PANTHER" id="PTHR11042">
    <property type="entry name" value="EUKARYOTIC TRANSLATION INITIATION FACTOR 2-ALPHA KINASE EIF2-ALPHA KINASE -RELATED"/>
    <property type="match status" value="1"/>
</dbReference>
<gene>
    <name evidence="11" type="ORF">AGOS_AEL173W</name>
</gene>
<dbReference type="PROSITE" id="PS00108">
    <property type="entry name" value="PROTEIN_KINASE_ST"/>
    <property type="match status" value="1"/>
</dbReference>
<dbReference type="Pfam" id="PF00069">
    <property type="entry name" value="Pkinase"/>
    <property type="match status" value="1"/>
</dbReference>
<dbReference type="GO" id="GO:0004672">
    <property type="term" value="F:protein kinase activity"/>
    <property type="evidence" value="ECO:0000318"/>
    <property type="project" value="GO_Central"/>
</dbReference>
<dbReference type="InParanoid" id="Q758C5"/>
<evidence type="ECO:0000256" key="5">
    <source>
        <dbReference type="ARBA" id="ARBA00022777"/>
    </source>
</evidence>
<sequence length="531" mass="59218">MVSRNREMSLVLYNRNNQNDTSIVVHDARTRSLVLFHEAAGRLSLAASDSASYEGGRCPHCGHLLGLQSYFIHDQYFQLLEDLPRPGTVEAPDTFIPQNLFTQGYYQNFFQELEVLGNGARGAVYKVEHTFLEHSLGVYALKKIAIGDDMAWLNKCIQEVKFMNSITQDCLHLVKYNHVWLERTSSVGHVTAQAGANKTTTATDDVPYMFILQQFCPGGNLEGVINTKVFQRLTGSESTEERKRLFRMRRRGLTGTRKGLSTRQVLSVASDLAHGLRELHSLDIIHRDLKPSNCLLLGEYDPSSTENFPKILIGDFGESQLRGQLRTATGATGTLEFTAPELVLFEDDVRVKAMTSSAPQFTFESDMYSLGMILYFVVFGELPFGPGGDMRLLKTQIKKYSCSASALQQRHSGYFLKPIDPRIFELISSLLSPSAADRPDADEAIAIINDILASCNSADAHVPAKGLVMHREAAMNLAVRSAQLAVSLAYMRWHYASPWNNLNLFLLGFSFNCSSSTRPYLLAITLALFLM</sequence>
<dbReference type="FunCoup" id="Q758C5">
    <property type="interactions" value="255"/>
</dbReference>
<comment type="catalytic activity">
    <reaction evidence="9">
        <text>L-seryl-[protein] + ATP = O-phospho-L-seryl-[protein] + ADP + H(+)</text>
        <dbReference type="Rhea" id="RHEA:17989"/>
        <dbReference type="Rhea" id="RHEA-COMP:9863"/>
        <dbReference type="Rhea" id="RHEA-COMP:11604"/>
        <dbReference type="ChEBI" id="CHEBI:15378"/>
        <dbReference type="ChEBI" id="CHEBI:29999"/>
        <dbReference type="ChEBI" id="CHEBI:30616"/>
        <dbReference type="ChEBI" id="CHEBI:83421"/>
        <dbReference type="ChEBI" id="CHEBI:456216"/>
        <dbReference type="EC" id="2.7.11.1"/>
    </reaction>
</comment>
<dbReference type="KEGG" id="ago:AGOS_AEL173W"/>
<comment type="catalytic activity">
    <reaction evidence="8">
        <text>L-threonyl-[protein] + ATP = O-phospho-L-threonyl-[protein] + ADP + H(+)</text>
        <dbReference type="Rhea" id="RHEA:46608"/>
        <dbReference type="Rhea" id="RHEA-COMP:11060"/>
        <dbReference type="Rhea" id="RHEA-COMP:11605"/>
        <dbReference type="ChEBI" id="CHEBI:15378"/>
        <dbReference type="ChEBI" id="CHEBI:30013"/>
        <dbReference type="ChEBI" id="CHEBI:30616"/>
        <dbReference type="ChEBI" id="CHEBI:61977"/>
        <dbReference type="ChEBI" id="CHEBI:456216"/>
        <dbReference type="EC" id="2.7.11.1"/>
    </reaction>
</comment>
<dbReference type="InterPro" id="IPR000719">
    <property type="entry name" value="Prot_kinase_dom"/>
</dbReference>
<dbReference type="InterPro" id="IPR011009">
    <property type="entry name" value="Kinase-like_dom_sf"/>
</dbReference>
<dbReference type="HOGENOM" id="CLU_010228_2_2_1"/>
<reference evidence="11 12" key="1">
    <citation type="journal article" date="2004" name="Science">
        <title>The Ashbya gossypii genome as a tool for mapping the ancient Saccharomyces cerevisiae genome.</title>
        <authorList>
            <person name="Dietrich F.S."/>
            <person name="Voegeli S."/>
            <person name="Brachat S."/>
            <person name="Lerch A."/>
            <person name="Gates K."/>
            <person name="Steiner S."/>
            <person name="Mohr C."/>
            <person name="Pohlmann R."/>
            <person name="Luedi P."/>
            <person name="Choi S."/>
            <person name="Wing R.A."/>
            <person name="Flavier A."/>
            <person name="Gaffney T.D."/>
            <person name="Philippsen P."/>
        </authorList>
    </citation>
    <scope>NUCLEOTIDE SEQUENCE [LARGE SCALE GENOMIC DNA]</scope>
    <source>
        <strain evidence="12">ATCC 10895 / CBS 109.51 / FGSC 9923 / NRRL Y-1056</strain>
    </source>
</reference>
<evidence type="ECO:0000256" key="8">
    <source>
        <dbReference type="ARBA" id="ARBA00047899"/>
    </source>
</evidence>
<dbReference type="PROSITE" id="PS50011">
    <property type="entry name" value="PROTEIN_KINASE_DOM"/>
    <property type="match status" value="1"/>
</dbReference>
<evidence type="ECO:0000256" key="6">
    <source>
        <dbReference type="ARBA" id="ARBA00022840"/>
    </source>
</evidence>
<protein>
    <recommendedName>
        <fullName evidence="1">non-specific serine/threonine protein kinase</fullName>
        <ecNumber evidence="1">2.7.11.1</ecNumber>
    </recommendedName>
</protein>
<dbReference type="SMART" id="SM00220">
    <property type="entry name" value="S_TKc"/>
    <property type="match status" value="1"/>
</dbReference>
<dbReference type="PANTHER" id="PTHR11042:SF138">
    <property type="entry name" value="SERINE_THREONINE-PROTEIN KINASE IKS1-RELATED"/>
    <property type="match status" value="1"/>
</dbReference>
<evidence type="ECO:0000313" key="11">
    <source>
        <dbReference type="EMBL" id="AAS52512.1"/>
    </source>
</evidence>
<dbReference type="GO" id="GO:0005634">
    <property type="term" value="C:nucleus"/>
    <property type="evidence" value="ECO:0000318"/>
    <property type="project" value="GO_Central"/>
</dbReference>
<dbReference type="OrthoDB" id="1405469at2759"/>
<accession>Q758C5</accession>
<evidence type="ECO:0000256" key="3">
    <source>
        <dbReference type="ARBA" id="ARBA00022679"/>
    </source>
</evidence>
<organism evidence="11 12">
    <name type="scientific">Eremothecium gossypii (strain ATCC 10895 / CBS 109.51 / FGSC 9923 / NRRL Y-1056)</name>
    <name type="common">Yeast</name>
    <name type="synonym">Ashbya gossypii</name>
    <dbReference type="NCBI Taxonomy" id="284811"/>
    <lineage>
        <taxon>Eukaryota</taxon>
        <taxon>Fungi</taxon>
        <taxon>Dikarya</taxon>
        <taxon>Ascomycota</taxon>
        <taxon>Saccharomycotina</taxon>
        <taxon>Saccharomycetes</taxon>
        <taxon>Saccharomycetales</taxon>
        <taxon>Saccharomycetaceae</taxon>
        <taxon>Eremothecium</taxon>
    </lineage>
</organism>
<dbReference type="OMA" id="FTFESDM"/>
<evidence type="ECO:0000256" key="7">
    <source>
        <dbReference type="ARBA" id="ARBA00037982"/>
    </source>
</evidence>
<evidence type="ECO:0000256" key="9">
    <source>
        <dbReference type="ARBA" id="ARBA00048679"/>
    </source>
</evidence>
<dbReference type="Gene3D" id="3.30.200.20">
    <property type="entry name" value="Phosphorylase Kinase, domain 1"/>
    <property type="match status" value="1"/>
</dbReference>
<feature type="domain" description="Protein kinase" evidence="10">
    <location>
        <begin position="110"/>
        <end position="452"/>
    </location>
</feature>
<dbReference type="InterPro" id="IPR050339">
    <property type="entry name" value="CC_SR_Kinase"/>
</dbReference>
<keyword evidence="2" id="KW-0723">Serine/threonine-protein kinase</keyword>
<keyword evidence="6" id="KW-0067">ATP-binding</keyword>
<dbReference type="GO" id="GO:0005737">
    <property type="term" value="C:cytoplasm"/>
    <property type="evidence" value="ECO:0000318"/>
    <property type="project" value="GO_Central"/>
</dbReference>
<evidence type="ECO:0000313" key="12">
    <source>
        <dbReference type="Proteomes" id="UP000000591"/>
    </source>
</evidence>
<keyword evidence="4" id="KW-0547">Nucleotide-binding</keyword>
<dbReference type="SUPFAM" id="SSF56112">
    <property type="entry name" value="Protein kinase-like (PK-like)"/>
    <property type="match status" value="1"/>
</dbReference>
<dbReference type="eggNOG" id="KOG0032">
    <property type="taxonomic scope" value="Eukaryota"/>
</dbReference>
<dbReference type="FunFam" id="1.10.510.10:FF:001740">
    <property type="entry name" value="AEL173Wp"/>
    <property type="match status" value="1"/>
</dbReference>
<comment type="similarity">
    <text evidence="7">Belongs to the protein kinase superfamily. Ser/Thr protein kinase family. GCN2 subfamily.</text>
</comment>
<evidence type="ECO:0000259" key="10">
    <source>
        <dbReference type="PROSITE" id="PS50011"/>
    </source>
</evidence>
<keyword evidence="12" id="KW-1185">Reference proteome</keyword>
<reference evidence="12" key="2">
    <citation type="journal article" date="2013" name="G3 (Bethesda)">
        <title>Genomes of Ashbya fungi isolated from insects reveal four mating-type loci, numerous translocations, lack of transposons, and distinct gene duplications.</title>
        <authorList>
            <person name="Dietrich F.S."/>
            <person name="Voegeli S."/>
            <person name="Kuo S."/>
            <person name="Philippsen P."/>
        </authorList>
    </citation>
    <scope>GENOME REANNOTATION</scope>
    <source>
        <strain evidence="12">ATCC 10895 / CBS 109.51 / FGSC 9923 / NRRL Y-1056</strain>
    </source>
</reference>
<evidence type="ECO:0000256" key="1">
    <source>
        <dbReference type="ARBA" id="ARBA00012513"/>
    </source>
</evidence>
<dbReference type="AlphaFoldDB" id="Q758C5"/>
<dbReference type="RefSeq" id="NP_984688.1">
    <property type="nucleotide sequence ID" value="NM_210041.1"/>
</dbReference>
<dbReference type="EMBL" id="AE016818">
    <property type="protein sequence ID" value="AAS52512.1"/>
    <property type="molecule type" value="Genomic_DNA"/>
</dbReference>
<dbReference type="Proteomes" id="UP000000591">
    <property type="component" value="Chromosome V"/>
</dbReference>
<dbReference type="STRING" id="284811.Q758C5"/>
<dbReference type="InterPro" id="IPR008271">
    <property type="entry name" value="Ser/Thr_kinase_AS"/>
</dbReference>
<evidence type="ECO:0000256" key="4">
    <source>
        <dbReference type="ARBA" id="ARBA00022741"/>
    </source>
</evidence>
<dbReference type="EC" id="2.7.11.1" evidence="1"/>
<keyword evidence="3" id="KW-0808">Transferase</keyword>
<dbReference type="Gene3D" id="1.10.510.10">
    <property type="entry name" value="Transferase(Phosphotransferase) domain 1"/>
    <property type="match status" value="1"/>
</dbReference>
<dbReference type="GO" id="GO:0004674">
    <property type="term" value="F:protein serine/threonine kinase activity"/>
    <property type="evidence" value="ECO:0007669"/>
    <property type="project" value="UniProtKB-KW"/>
</dbReference>
<dbReference type="CDD" id="cd00180">
    <property type="entry name" value="PKc"/>
    <property type="match status" value="1"/>
</dbReference>
<dbReference type="GO" id="GO:0005524">
    <property type="term" value="F:ATP binding"/>
    <property type="evidence" value="ECO:0007669"/>
    <property type="project" value="UniProtKB-KW"/>
</dbReference>
<evidence type="ECO:0000256" key="2">
    <source>
        <dbReference type="ARBA" id="ARBA00022527"/>
    </source>
</evidence>
<dbReference type="GeneID" id="4620873"/>
<dbReference type="FunFam" id="3.30.200.20:FF:000306">
    <property type="entry name" value="IKS protein kinase"/>
    <property type="match status" value="1"/>
</dbReference>
<keyword evidence="5" id="KW-0418">Kinase</keyword>
<name>Q758C5_EREGS</name>